<evidence type="ECO:0000313" key="8">
    <source>
        <dbReference type="Proteomes" id="UP001162131"/>
    </source>
</evidence>
<proteinExistence type="predicted"/>
<dbReference type="PANTHER" id="PTHR12241:SF147">
    <property type="entry name" value="TUBULIN POLYGLUTAMYLASE TTLL7"/>
    <property type="match status" value="1"/>
</dbReference>
<dbReference type="PROSITE" id="PS51221">
    <property type="entry name" value="TTL"/>
    <property type="match status" value="1"/>
</dbReference>
<evidence type="ECO:0008006" key="9">
    <source>
        <dbReference type="Google" id="ProtNLM"/>
    </source>
</evidence>
<feature type="compositionally biased region" description="Basic and acidic residues" evidence="6">
    <location>
        <begin position="1"/>
        <end position="23"/>
    </location>
</feature>
<reference evidence="7" key="1">
    <citation type="submission" date="2021-09" db="EMBL/GenBank/DDBJ databases">
        <authorList>
            <consortium name="AG Swart"/>
            <person name="Singh M."/>
            <person name="Singh A."/>
            <person name="Seah K."/>
            <person name="Emmerich C."/>
        </authorList>
    </citation>
    <scope>NUCLEOTIDE SEQUENCE</scope>
    <source>
        <strain evidence="7">ATCC30299</strain>
    </source>
</reference>
<evidence type="ECO:0000256" key="3">
    <source>
        <dbReference type="ARBA" id="ARBA00022741"/>
    </source>
</evidence>
<dbReference type="EMBL" id="CAJZBQ010000062">
    <property type="protein sequence ID" value="CAG9335546.1"/>
    <property type="molecule type" value="Genomic_DNA"/>
</dbReference>
<evidence type="ECO:0000256" key="2">
    <source>
        <dbReference type="ARBA" id="ARBA00022701"/>
    </source>
</evidence>
<keyword evidence="2" id="KW-0493">Microtubule</keyword>
<feature type="region of interest" description="Disordered" evidence="6">
    <location>
        <begin position="1"/>
        <end position="38"/>
    </location>
</feature>
<keyword evidence="3" id="KW-0547">Nucleotide-binding</keyword>
<sequence length="675" mass="78681">MIDHQLVNEEESSKTQSPDKSEESENDNAMPKRPKKKGKKVIMNVALTKYQVVKKTASKFFGWKLTKKEDDENWDIFWTDASVEPEKLARMKIYQKINHFPGMYALTRKNHLAKNLNRMRKQLPEVYNYYPKTWLVPAELSDLRLYSSKEKNQVFIVKPEASCQGRGIFLTKKFDDFSFDDRYVVQEYIKQPFLIDGLKFDLRIYVLVAGCDPLRIYLHKEGLGRFATEPYSQPNASNLAKPCMHLTNYAINKNNENFVFNENEEDDGVGHKRSLTSIMKYLEDSGHNTEKLWNEIKAMIVNTLIAAQPMLSHTYRACQPDDPSNSMCFEILGLDVMLDSTLKPWLLEVNHSPSFTTDSPLDWKIKFEVISQALTLMNISYSNRKTAESKRKKSILTRSLTTSQEKKEIKQHEIRRAQRKRDIWEQNNIGGYTKIYPTANPKEYEKIFETSRQVYEEWAGYKKVNKKEEKAQELNRPKSQLMRTKASGFQKKETDCQNQRSMSIIMCNTESEAIAEGLVRSSTPCVYNRLYSPVKRTYKNEGLQSNFPMVHLDKSHQSEVPVRQSLIIETSSQNNKKSQSPCRKPQNSTIEDLINESKAIENLKKRLIYYNSPLKIQSVQLSHNSEDNSVNISEFQDLQIPKIKCPQIEYIRKQSNNLRNPAYWKKVLTRLEKQN</sequence>
<dbReference type="AlphaFoldDB" id="A0AAU9KBE6"/>
<dbReference type="GO" id="GO:0015631">
    <property type="term" value="F:tubulin binding"/>
    <property type="evidence" value="ECO:0007669"/>
    <property type="project" value="TreeGrafter"/>
</dbReference>
<dbReference type="Proteomes" id="UP001162131">
    <property type="component" value="Unassembled WGS sequence"/>
</dbReference>
<evidence type="ECO:0000256" key="4">
    <source>
        <dbReference type="ARBA" id="ARBA00022840"/>
    </source>
</evidence>
<keyword evidence="1" id="KW-0436">Ligase</keyword>
<dbReference type="GO" id="GO:0036064">
    <property type="term" value="C:ciliary basal body"/>
    <property type="evidence" value="ECO:0007669"/>
    <property type="project" value="TreeGrafter"/>
</dbReference>
<evidence type="ECO:0000256" key="1">
    <source>
        <dbReference type="ARBA" id="ARBA00022598"/>
    </source>
</evidence>
<keyword evidence="4" id="KW-0067">ATP-binding</keyword>
<comment type="caution">
    <text evidence="7">The sequence shown here is derived from an EMBL/GenBank/DDBJ whole genome shotgun (WGS) entry which is preliminary data.</text>
</comment>
<feature type="region of interest" description="Disordered" evidence="6">
    <location>
        <begin position="469"/>
        <end position="495"/>
    </location>
</feature>
<dbReference type="Pfam" id="PF03133">
    <property type="entry name" value="TTL"/>
    <property type="match status" value="1"/>
</dbReference>
<dbReference type="GO" id="GO:0005874">
    <property type="term" value="C:microtubule"/>
    <property type="evidence" value="ECO:0007669"/>
    <property type="project" value="UniProtKB-KW"/>
</dbReference>
<evidence type="ECO:0000256" key="6">
    <source>
        <dbReference type="SAM" id="MobiDB-lite"/>
    </source>
</evidence>
<feature type="coiled-coil region" evidence="5">
    <location>
        <begin position="400"/>
        <end position="427"/>
    </location>
</feature>
<dbReference type="FunFam" id="3.30.470.20:FF:000009">
    <property type="entry name" value="tubulin polyglutamylase TTLL5 isoform X1"/>
    <property type="match status" value="1"/>
</dbReference>
<dbReference type="GO" id="GO:0000226">
    <property type="term" value="P:microtubule cytoskeleton organization"/>
    <property type="evidence" value="ECO:0007669"/>
    <property type="project" value="TreeGrafter"/>
</dbReference>
<evidence type="ECO:0000313" key="7">
    <source>
        <dbReference type="EMBL" id="CAG9335546.1"/>
    </source>
</evidence>
<accession>A0AAU9KBE6</accession>
<keyword evidence="5" id="KW-0175">Coiled coil</keyword>
<dbReference type="SUPFAM" id="SSF56059">
    <property type="entry name" value="Glutathione synthetase ATP-binding domain-like"/>
    <property type="match status" value="1"/>
</dbReference>
<evidence type="ECO:0000256" key="5">
    <source>
        <dbReference type="SAM" id="Coils"/>
    </source>
</evidence>
<organism evidence="7 8">
    <name type="scientific">Blepharisma stoltei</name>
    <dbReference type="NCBI Taxonomy" id="1481888"/>
    <lineage>
        <taxon>Eukaryota</taxon>
        <taxon>Sar</taxon>
        <taxon>Alveolata</taxon>
        <taxon>Ciliophora</taxon>
        <taxon>Postciliodesmatophora</taxon>
        <taxon>Heterotrichea</taxon>
        <taxon>Heterotrichida</taxon>
        <taxon>Blepharismidae</taxon>
        <taxon>Blepharisma</taxon>
    </lineage>
</organism>
<gene>
    <name evidence="7" type="ORF">BSTOLATCC_MIC64012</name>
</gene>
<dbReference type="GO" id="GO:0005524">
    <property type="term" value="F:ATP binding"/>
    <property type="evidence" value="ECO:0007669"/>
    <property type="project" value="UniProtKB-KW"/>
</dbReference>
<protein>
    <recommendedName>
        <fullName evidence="9">Tubulin polyglutamylase TTLL6</fullName>
    </recommendedName>
</protein>
<dbReference type="InterPro" id="IPR004344">
    <property type="entry name" value="TTL/TTLL_fam"/>
</dbReference>
<name>A0AAU9KBE6_9CILI</name>
<keyword evidence="8" id="KW-1185">Reference proteome</keyword>
<dbReference type="Gene3D" id="3.30.470.20">
    <property type="entry name" value="ATP-grasp fold, B domain"/>
    <property type="match status" value="1"/>
</dbReference>
<dbReference type="GO" id="GO:0070740">
    <property type="term" value="F:tubulin-glutamic acid ligase activity"/>
    <property type="evidence" value="ECO:0007669"/>
    <property type="project" value="TreeGrafter"/>
</dbReference>
<dbReference type="PANTHER" id="PTHR12241">
    <property type="entry name" value="TUBULIN POLYGLUTAMYLASE"/>
    <property type="match status" value="1"/>
</dbReference>